<dbReference type="SMART" id="SM00148">
    <property type="entry name" value="PLCXc"/>
    <property type="match status" value="1"/>
</dbReference>
<keyword evidence="12" id="KW-0456">Lyase</keyword>
<keyword evidence="10" id="KW-1015">Disulfide bond</keyword>
<evidence type="ECO:0000256" key="8">
    <source>
        <dbReference type="ARBA" id="ARBA00022963"/>
    </source>
</evidence>
<dbReference type="GO" id="GO:0016042">
    <property type="term" value="P:lipid catabolic process"/>
    <property type="evidence" value="ECO:0007669"/>
    <property type="project" value="UniProtKB-KW"/>
</dbReference>
<dbReference type="GO" id="GO:0004435">
    <property type="term" value="F:phosphatidylinositol-4,5-bisphosphate phospholipase C activity"/>
    <property type="evidence" value="ECO:0007669"/>
    <property type="project" value="UniProtKB-UniRule"/>
</dbReference>
<evidence type="ECO:0000259" key="19">
    <source>
        <dbReference type="PROSITE" id="PS50008"/>
    </source>
</evidence>
<dbReference type="SUPFAM" id="SSF69989">
    <property type="entry name" value="C-terminal domain of PLC-beta"/>
    <property type="match status" value="1"/>
</dbReference>
<feature type="binding site" evidence="15">
    <location>
        <position position="407"/>
    </location>
    <ligand>
        <name>Ca(2+)</name>
        <dbReference type="ChEBI" id="CHEBI:29108"/>
    </ligand>
</feature>
<dbReference type="PRINTS" id="PR00390">
    <property type="entry name" value="PHPHLIPASEC"/>
</dbReference>
<dbReference type="InterPro" id="IPR035892">
    <property type="entry name" value="C2_domain_sf"/>
</dbReference>
<comment type="function">
    <text evidence="13">The production of the second messenger molecules diacylglycerol (DAG) and inositol 1,4,5-trisphosphate (IP3) is mediated by activated phosphatidylinositol-specific phospholipase C enzymes.</text>
</comment>
<organism evidence="20 21">
    <name type="scientific">Oedothorax gibbosus</name>
    <dbReference type="NCBI Taxonomy" id="931172"/>
    <lineage>
        <taxon>Eukaryota</taxon>
        <taxon>Metazoa</taxon>
        <taxon>Ecdysozoa</taxon>
        <taxon>Arthropoda</taxon>
        <taxon>Chelicerata</taxon>
        <taxon>Arachnida</taxon>
        <taxon>Araneae</taxon>
        <taxon>Araneomorphae</taxon>
        <taxon>Entelegynae</taxon>
        <taxon>Araneoidea</taxon>
        <taxon>Linyphiidae</taxon>
        <taxon>Erigoninae</taxon>
        <taxon>Oedothorax</taxon>
    </lineage>
</organism>
<dbReference type="PANTHER" id="PTHR10336">
    <property type="entry name" value="PHOSPHOINOSITIDE-SPECIFIC PHOSPHOLIPASE C FAMILY PROTEIN"/>
    <property type="match status" value="1"/>
</dbReference>
<keyword evidence="21" id="KW-1185">Reference proteome</keyword>
<dbReference type="Gene3D" id="2.30.29.240">
    <property type="match status" value="1"/>
</dbReference>
<evidence type="ECO:0000256" key="4">
    <source>
        <dbReference type="ARBA" id="ARBA00022525"/>
    </source>
</evidence>
<feature type="binding site" evidence="15">
    <location>
        <position position="358"/>
    </location>
    <ligand>
        <name>Ca(2+)</name>
        <dbReference type="ChEBI" id="CHEBI:29108"/>
    </ligand>
</feature>
<dbReference type="Pfam" id="PF00387">
    <property type="entry name" value="PI-PLC-Y"/>
    <property type="match status" value="1"/>
</dbReference>
<feature type="domain" description="C2" evidence="18">
    <location>
        <begin position="651"/>
        <end position="776"/>
    </location>
</feature>
<keyword evidence="6 13" id="KW-0378">Hydrolase</keyword>
<dbReference type="PROSITE" id="PS50008">
    <property type="entry name" value="PIPLC_Y_DOMAIN"/>
    <property type="match status" value="1"/>
</dbReference>
<dbReference type="GO" id="GO:0008344">
    <property type="term" value="P:adult locomotory behavior"/>
    <property type="evidence" value="ECO:0007669"/>
    <property type="project" value="UniProtKB-ARBA"/>
</dbReference>
<keyword evidence="8 13" id="KW-0442">Lipid degradation</keyword>
<dbReference type="SMART" id="SM00239">
    <property type="entry name" value="C2"/>
    <property type="match status" value="1"/>
</dbReference>
<feature type="region of interest" description="Disordered" evidence="17">
    <location>
        <begin position="478"/>
        <end position="512"/>
    </location>
</feature>
<evidence type="ECO:0000256" key="11">
    <source>
        <dbReference type="ARBA" id="ARBA00023224"/>
    </source>
</evidence>
<evidence type="ECO:0000259" key="18">
    <source>
        <dbReference type="PROSITE" id="PS50004"/>
    </source>
</evidence>
<dbReference type="PIRSF" id="PIRSF000956">
    <property type="entry name" value="PLC-beta"/>
    <property type="match status" value="1"/>
</dbReference>
<dbReference type="Proteomes" id="UP000827092">
    <property type="component" value="Unassembled WGS sequence"/>
</dbReference>
<dbReference type="EMBL" id="JAFNEN010000218">
    <property type="protein sequence ID" value="KAG8189299.1"/>
    <property type="molecule type" value="Genomic_DNA"/>
</dbReference>
<feature type="active site" evidence="14">
    <location>
        <position position="326"/>
    </location>
</feature>
<dbReference type="CDD" id="cd13361">
    <property type="entry name" value="PH_PLC_beta"/>
    <property type="match status" value="1"/>
</dbReference>
<comment type="caution">
    <text evidence="20">The sequence shown here is derived from an EMBL/GenBank/DDBJ whole genome shotgun (WGS) entry which is preliminary data.</text>
</comment>
<dbReference type="InterPro" id="IPR016280">
    <property type="entry name" value="PLC-beta"/>
</dbReference>
<comment type="subcellular location">
    <subcellularLocation>
        <location evidence="3">Secreted</location>
    </subcellularLocation>
</comment>
<dbReference type="Pfam" id="PF00388">
    <property type="entry name" value="PI-PLC-X"/>
    <property type="match status" value="1"/>
</dbReference>
<dbReference type="PANTHER" id="PTHR10336:SF36">
    <property type="entry name" value="1-PHOSPHATIDYLINOSITOL 4,5-BISPHOSPHATE PHOSPHODIESTERASE BETA-4"/>
    <property type="match status" value="1"/>
</dbReference>
<dbReference type="Gene3D" id="3.20.20.190">
    <property type="entry name" value="Phosphatidylinositol (PI) phosphodiesterase"/>
    <property type="match status" value="1"/>
</dbReference>
<keyword evidence="7" id="KW-0460">Magnesium</keyword>
<dbReference type="FunFam" id="1.10.238.10:FF:000024">
    <property type="entry name" value="1-phosphatidylinositol 4,5-bisphosphate phosphodiesterase"/>
    <property type="match status" value="1"/>
</dbReference>
<evidence type="ECO:0000256" key="7">
    <source>
        <dbReference type="ARBA" id="ARBA00022842"/>
    </source>
</evidence>
<dbReference type="InterPro" id="IPR037862">
    <property type="entry name" value="PLC-beta_PH"/>
</dbReference>
<protein>
    <recommendedName>
        <fullName evidence="13">1-phosphatidylinositol 4,5-bisphosphate phosphodiesterase</fullName>
        <ecNumber evidence="13">3.1.4.11</ecNumber>
    </recommendedName>
</protein>
<dbReference type="SUPFAM" id="SSF50729">
    <property type="entry name" value="PH domain-like"/>
    <property type="match status" value="1"/>
</dbReference>
<evidence type="ECO:0000256" key="6">
    <source>
        <dbReference type="ARBA" id="ARBA00022801"/>
    </source>
</evidence>
<keyword evidence="4" id="KW-0964">Secreted</keyword>
<evidence type="ECO:0000313" key="21">
    <source>
        <dbReference type="Proteomes" id="UP000827092"/>
    </source>
</evidence>
<keyword evidence="5 15" id="KW-0479">Metal-binding</keyword>
<dbReference type="InterPro" id="IPR017946">
    <property type="entry name" value="PLC-like_Pdiesterase_TIM-brl"/>
</dbReference>
<evidence type="ECO:0000256" key="9">
    <source>
        <dbReference type="ARBA" id="ARBA00023098"/>
    </source>
</evidence>
<name>A0AAV6UYM8_9ARAC</name>
<dbReference type="GO" id="GO:0043153">
    <property type="term" value="P:entrainment of circadian clock by photoperiod"/>
    <property type="evidence" value="ECO:0007669"/>
    <property type="project" value="UniProtKB-ARBA"/>
</dbReference>
<reference evidence="20 21" key="1">
    <citation type="journal article" date="2022" name="Nat. Ecol. Evol.">
        <title>A masculinizing supergene underlies an exaggerated male reproductive morph in a spider.</title>
        <authorList>
            <person name="Hendrickx F."/>
            <person name="De Corte Z."/>
            <person name="Sonet G."/>
            <person name="Van Belleghem S.M."/>
            <person name="Kostlbacher S."/>
            <person name="Vangestel C."/>
        </authorList>
    </citation>
    <scope>NUCLEOTIDE SEQUENCE [LARGE SCALE GENOMIC DNA]</scope>
    <source>
        <strain evidence="20">W744_W776</strain>
    </source>
</reference>
<dbReference type="AlphaFoldDB" id="A0AAV6UYM8"/>
<dbReference type="GO" id="GO:0048015">
    <property type="term" value="P:phosphatidylinositol-mediated signaling"/>
    <property type="evidence" value="ECO:0007669"/>
    <property type="project" value="TreeGrafter"/>
</dbReference>
<dbReference type="Pfam" id="PF00168">
    <property type="entry name" value="C2"/>
    <property type="match status" value="1"/>
</dbReference>
<evidence type="ECO:0000256" key="2">
    <source>
        <dbReference type="ARBA" id="ARBA00001195"/>
    </source>
</evidence>
<dbReference type="SUPFAM" id="SSF51695">
    <property type="entry name" value="PLC-like phosphodiesterases"/>
    <property type="match status" value="1"/>
</dbReference>
<dbReference type="InterPro" id="IPR001711">
    <property type="entry name" value="PLipase_C_Pinositol-sp_Y"/>
</dbReference>
<dbReference type="Pfam" id="PF17787">
    <property type="entry name" value="PH_14"/>
    <property type="match status" value="1"/>
</dbReference>
<dbReference type="GO" id="GO:0005509">
    <property type="term" value="F:calcium ion binding"/>
    <property type="evidence" value="ECO:0007669"/>
    <property type="project" value="UniProtKB-UniRule"/>
</dbReference>
<dbReference type="InterPro" id="IPR000909">
    <property type="entry name" value="PLipase_C_PInositol-sp_X_dom"/>
</dbReference>
<evidence type="ECO:0000313" key="20">
    <source>
        <dbReference type="EMBL" id="KAG8189299.1"/>
    </source>
</evidence>
<comment type="catalytic activity">
    <reaction evidence="2 13 16">
        <text>a 1,2-diacyl-sn-glycero-3-phospho-(1D-myo-inositol-4,5-bisphosphate) + H2O = 1D-myo-inositol 1,4,5-trisphosphate + a 1,2-diacyl-sn-glycerol + H(+)</text>
        <dbReference type="Rhea" id="RHEA:33179"/>
        <dbReference type="ChEBI" id="CHEBI:15377"/>
        <dbReference type="ChEBI" id="CHEBI:15378"/>
        <dbReference type="ChEBI" id="CHEBI:17815"/>
        <dbReference type="ChEBI" id="CHEBI:58456"/>
        <dbReference type="ChEBI" id="CHEBI:203600"/>
        <dbReference type="EC" id="3.1.4.11"/>
    </reaction>
</comment>
<dbReference type="FunFam" id="2.60.40.150:FF:000008">
    <property type="entry name" value="1-phosphatidylinositol 4,5-bisphosphate phosphodiesterase"/>
    <property type="match status" value="1"/>
</dbReference>
<feature type="domain" description="PI-PLC Y-box" evidence="19">
    <location>
        <begin position="532"/>
        <end position="648"/>
    </location>
</feature>
<dbReference type="InterPro" id="IPR042531">
    <property type="entry name" value="PLC-beta_C_sf"/>
</dbReference>
<dbReference type="Gene3D" id="2.60.40.150">
    <property type="entry name" value="C2 domain"/>
    <property type="match status" value="1"/>
</dbReference>
<evidence type="ECO:0000256" key="12">
    <source>
        <dbReference type="ARBA" id="ARBA00023239"/>
    </source>
</evidence>
<evidence type="ECO:0000256" key="10">
    <source>
        <dbReference type="ARBA" id="ARBA00023157"/>
    </source>
</evidence>
<evidence type="ECO:0000256" key="15">
    <source>
        <dbReference type="PIRSR" id="PIRSR000956-2"/>
    </source>
</evidence>
<evidence type="ECO:0000256" key="3">
    <source>
        <dbReference type="ARBA" id="ARBA00004613"/>
    </source>
</evidence>
<comment type="catalytic activity">
    <reaction evidence="1">
        <text>an N-(acyl)-sphingosylphosphoethanolamine = an N-(acyl)-sphingosyl-1,3-cyclic phosphate + ethanolamine</text>
        <dbReference type="Rhea" id="RHEA:60648"/>
        <dbReference type="ChEBI" id="CHEBI:57603"/>
        <dbReference type="ChEBI" id="CHEBI:143891"/>
        <dbReference type="ChEBI" id="CHEBI:143892"/>
    </reaction>
</comment>
<dbReference type="PROSITE" id="PS50007">
    <property type="entry name" value="PIPLC_X_DOMAIN"/>
    <property type="match status" value="1"/>
</dbReference>
<feature type="binding site" evidence="15">
    <location>
        <position position="356"/>
    </location>
    <ligand>
        <name>Ca(2+)</name>
        <dbReference type="ChEBI" id="CHEBI:29108"/>
    </ligand>
</feature>
<dbReference type="GO" id="GO:0005576">
    <property type="term" value="C:extracellular region"/>
    <property type="evidence" value="ECO:0007669"/>
    <property type="project" value="UniProtKB-SubCell"/>
</dbReference>
<dbReference type="Gene3D" id="1.10.238.10">
    <property type="entry name" value="EF-hand"/>
    <property type="match status" value="1"/>
</dbReference>
<dbReference type="PROSITE" id="PS50004">
    <property type="entry name" value="C2"/>
    <property type="match status" value="1"/>
</dbReference>
<dbReference type="GO" id="GO:0016829">
    <property type="term" value="F:lyase activity"/>
    <property type="evidence" value="ECO:0007669"/>
    <property type="project" value="UniProtKB-KW"/>
</dbReference>
<dbReference type="SMART" id="SM00149">
    <property type="entry name" value="PLCYc"/>
    <property type="match status" value="1"/>
</dbReference>
<dbReference type="InterPro" id="IPR001192">
    <property type="entry name" value="PI-PLC_fam"/>
</dbReference>
<dbReference type="Gene3D" id="1.20.1230.10">
    <property type="entry name" value="Phospholipase C beta, distal C-terminal domain"/>
    <property type="match status" value="1"/>
</dbReference>
<evidence type="ECO:0000256" key="16">
    <source>
        <dbReference type="RuleBase" id="RU361133"/>
    </source>
</evidence>
<feature type="binding site" evidence="15">
    <location>
        <position position="327"/>
    </location>
    <ligand>
        <name>Ca(2+)</name>
        <dbReference type="ChEBI" id="CHEBI:29108"/>
    </ligand>
</feature>
<keyword evidence="11 13" id="KW-0807">Transducer</keyword>
<evidence type="ECO:0000256" key="17">
    <source>
        <dbReference type="SAM" id="MobiDB-lite"/>
    </source>
</evidence>
<sequence>MTKAYEFIWQIPVLDELLKGCVFDLWEEEKEEINFEPESLFRVDEMGFFIYWKSTGNNGRVLELSHVNDIRRGGLPSNFLTKLMARSKFNLDDVSLTICSGTDMVNINYTHVVCPNPDTAELWQKGLRAVTNNYKANNVCPATCLKKHWMKLCFMVDPNGKIPVKRIAQTFASGKTEKMVYQCIADMGLPSGKNDVIEKEDFTSEKFNELYQKICPRNDIEELFQSITQGKVETINLQQLITFLNDRQRDPRLNEILYPKYTEKRATEILSFYENNEELVKEGRMSKEGFVRYLMSDENAPVFLDRLDIYMEMDQPLSHYYINSSHNTYLSGRQFGGKSSVEMYRQVLLAGCRCVELDCWDGKGEDEEPIITHGKAMCTDILFKDVIYAIRDCAFVTSDYPIILSFENHCCKKQQYKLAKYCDDIFGDLLLKEPIPGFPLGPGNTLPCPSDLKRKILIKNKRLKPEVEKQELELFMRGQLGNEEDEDGDATTGNEAGGAQTPGEEKKEVSEEQMAMQNYQYTGATTHVHPYLSAMINYAEPVKFQGFDVAEEKNIHHNMSSFAETAALGYLKSQAIEFVNYNKRQMSRIYPKGTRADSSNYMPQIFWNAGCQMVALNFQTSDLPMQLNQGKFEYNGGCGYLLKPDFMRRRDKTFDPFAESPVDGVIAAECSVRVISGQFLSDKKVGTYVEVDMYGLPTDTIRKEFRTRMVPGNGLNPVYNEEPFTFRKVVLPDLAVLRIAVYDENSKMLGQRILPLDGLQAGFRHVSLRTEGNFPLSLSMLFICVELKIYIPDGLGDLMDALSDPRAFLSAQEKRVAQMKAMGIEEADVQTSDLKLGNKSVKAAKRDDTKKENVKIEAITPDILKQHKASQKQQKKQAKDLANLQKKHYKDKAAVQKFQCIAIEKYLKGNKPSDVLKDAKLKELVMHQVTQWSELIEKQKLEEWELLKTQASQQGELLEKVLKIEQNKQMRQTEQKFDVDNKEMKAKQAKISVETAREVANDRTLKNKAEKERRIKEKNSNNTKRFIEERKAAAMKQNRERGTLSKSHEKQHSDLTKNTENEVGIYTNAEIEYKLADQKAFVI</sequence>
<feature type="active site" evidence="14">
    <location>
        <position position="373"/>
    </location>
</feature>
<proteinExistence type="predicted"/>
<dbReference type="InterPro" id="IPR000008">
    <property type="entry name" value="C2_dom"/>
</dbReference>
<dbReference type="InterPro" id="IPR053945">
    <property type="entry name" value="PLCB1-4-like_EFh"/>
</dbReference>
<feature type="region of interest" description="Disordered" evidence="17">
    <location>
        <begin position="1033"/>
        <end position="1056"/>
    </location>
</feature>
<dbReference type="GO" id="GO:0051209">
    <property type="term" value="P:release of sequestered calcium ion into cytosol"/>
    <property type="evidence" value="ECO:0007669"/>
    <property type="project" value="TreeGrafter"/>
</dbReference>
<dbReference type="CDD" id="cd08591">
    <property type="entry name" value="PI-PLCc_beta"/>
    <property type="match status" value="1"/>
</dbReference>
<gene>
    <name evidence="20" type="ORF">JTE90_019059</name>
</gene>
<dbReference type="GO" id="GO:0046488">
    <property type="term" value="P:phosphatidylinositol metabolic process"/>
    <property type="evidence" value="ECO:0007669"/>
    <property type="project" value="TreeGrafter"/>
</dbReference>
<dbReference type="Pfam" id="PF22631">
    <property type="entry name" value="PLCB1-4-like_EFh"/>
    <property type="match status" value="1"/>
</dbReference>
<keyword evidence="9 13" id="KW-0443">Lipid metabolism</keyword>
<evidence type="ECO:0000256" key="1">
    <source>
        <dbReference type="ARBA" id="ARBA00000110"/>
    </source>
</evidence>
<dbReference type="SUPFAM" id="SSF49562">
    <property type="entry name" value="C2 domain (Calcium/lipid-binding domain, CaLB)"/>
    <property type="match status" value="1"/>
</dbReference>
<dbReference type="CDD" id="cd00275">
    <property type="entry name" value="C2_PLC_like"/>
    <property type="match status" value="1"/>
</dbReference>
<evidence type="ECO:0000256" key="5">
    <source>
        <dbReference type="ARBA" id="ARBA00022723"/>
    </source>
</evidence>
<dbReference type="SUPFAM" id="SSF47473">
    <property type="entry name" value="EF-hand"/>
    <property type="match status" value="1"/>
</dbReference>
<evidence type="ECO:0000256" key="13">
    <source>
        <dbReference type="PIRNR" id="PIRNR000956"/>
    </source>
</evidence>
<dbReference type="InterPro" id="IPR011992">
    <property type="entry name" value="EF-hand-dom_pair"/>
</dbReference>
<dbReference type="EC" id="3.1.4.11" evidence="13"/>
<comment type="cofactor">
    <cofactor evidence="15">
        <name>Ca(2+)</name>
        <dbReference type="ChEBI" id="CHEBI:29108"/>
    </cofactor>
    <text evidence="15">Binds 1 Ca(2+) ion per subunit.</text>
</comment>
<evidence type="ECO:0000256" key="14">
    <source>
        <dbReference type="PIRSR" id="PIRSR000956-1"/>
    </source>
</evidence>
<accession>A0AAV6UYM8</accession>
<keyword evidence="15" id="KW-0106">Calcium</keyword>